<dbReference type="OrthoDB" id="6424355at2759"/>
<dbReference type="Proteomes" id="UP000318571">
    <property type="component" value="Chromosome 9"/>
</dbReference>
<reference evidence="4 5" key="1">
    <citation type="journal article" date="2018" name="Nat. Ecol. Evol.">
        <title>Genomic signatures of mitonuclear coevolution across populations of Tigriopus californicus.</title>
        <authorList>
            <person name="Barreto F.S."/>
            <person name="Watson E.T."/>
            <person name="Lima T.G."/>
            <person name="Willett C.S."/>
            <person name="Edmands S."/>
            <person name="Li W."/>
            <person name="Burton R.S."/>
        </authorList>
    </citation>
    <scope>NUCLEOTIDE SEQUENCE [LARGE SCALE GENOMIC DNA]</scope>
    <source>
        <strain evidence="4 5">San Diego</strain>
    </source>
</reference>
<dbReference type="PANTHER" id="PTHR21104">
    <property type="entry name" value="FIBRONECTIN TYPE III DOMAIN-CONTAINING PROTEIN"/>
    <property type="match status" value="1"/>
</dbReference>
<feature type="transmembrane region" description="Helical" evidence="2">
    <location>
        <begin position="80"/>
        <end position="98"/>
    </location>
</feature>
<protein>
    <recommendedName>
        <fullName evidence="3">Fibronectin type III domain-containing protein</fullName>
    </recommendedName>
</protein>
<proteinExistence type="predicted"/>
<keyword evidence="5" id="KW-1185">Reference proteome</keyword>
<feature type="region of interest" description="Disordered" evidence="1">
    <location>
        <begin position="26"/>
        <end position="62"/>
    </location>
</feature>
<accession>A0A553NZR4</accession>
<dbReference type="PANTHER" id="PTHR21104:SF1">
    <property type="entry name" value="FIBRONECTIN TYPE III DOMAIN-CONTAINING PROTEIN"/>
    <property type="match status" value="1"/>
</dbReference>
<keyword evidence="2" id="KW-1133">Transmembrane helix</keyword>
<dbReference type="InterPro" id="IPR032073">
    <property type="entry name" value="FNDC5_C"/>
</dbReference>
<evidence type="ECO:0000256" key="2">
    <source>
        <dbReference type="SAM" id="Phobius"/>
    </source>
</evidence>
<evidence type="ECO:0000256" key="1">
    <source>
        <dbReference type="SAM" id="MobiDB-lite"/>
    </source>
</evidence>
<feature type="compositionally biased region" description="Basic and acidic residues" evidence="1">
    <location>
        <begin position="389"/>
        <end position="398"/>
    </location>
</feature>
<evidence type="ECO:0000313" key="5">
    <source>
        <dbReference type="Proteomes" id="UP000318571"/>
    </source>
</evidence>
<dbReference type="EMBL" id="VCGU01000009">
    <property type="protein sequence ID" value="TRY70934.1"/>
    <property type="molecule type" value="Genomic_DNA"/>
</dbReference>
<organism evidence="4 5">
    <name type="scientific">Tigriopus californicus</name>
    <name type="common">Marine copepod</name>
    <dbReference type="NCBI Taxonomy" id="6832"/>
    <lineage>
        <taxon>Eukaryota</taxon>
        <taxon>Metazoa</taxon>
        <taxon>Ecdysozoa</taxon>
        <taxon>Arthropoda</taxon>
        <taxon>Crustacea</taxon>
        <taxon>Multicrustacea</taxon>
        <taxon>Hexanauplia</taxon>
        <taxon>Copepoda</taxon>
        <taxon>Harpacticoida</taxon>
        <taxon>Harpacticidae</taxon>
        <taxon>Tigriopus</taxon>
    </lineage>
</organism>
<name>A0A553NZR4_TIGCA</name>
<feature type="compositionally biased region" description="Polar residues" evidence="1">
    <location>
        <begin position="400"/>
        <end position="419"/>
    </location>
</feature>
<sequence>MSQLRDCWVDSDEQSEVRQALKMHLERNQDDPTNGTHPGYESVNGPWQITSTSSKDGGPRFPEGYQPIRTSGTLVRTEELAIVMVVLLLWVAAIALFINRWGKIRLMEPYNPYFEPVSTLDVNNSINNDEDVSLMHHPRASLTVISSEFGHRRHSNLSNFHFQFQGSSDRKLSVYQGGGTRGSSHYPIRRPSFLVPDYVPSQQPSPGPNSLGLADLAGGLMVPSLSRSRRTSMCSTAEYLLKKPLESRRSSSLCGANAMQYPSGNSLHVPGSIPRFQFSQPSPTSPGSRSILSMVSRLQKSPSSSFSIEEDNANIDLEEGQNNVQSSQTSPFVKVLLENELSPEKVRRETKTTQERVSDCPVNTSDYGKSRPYCFQQEFMGPSTAFKASDNHRPEVRFPTKTSESCWTGSTCSSKQSDV</sequence>
<evidence type="ECO:0000259" key="3">
    <source>
        <dbReference type="Pfam" id="PF16066"/>
    </source>
</evidence>
<feature type="region of interest" description="Disordered" evidence="1">
    <location>
        <begin position="385"/>
        <end position="419"/>
    </location>
</feature>
<gene>
    <name evidence="4" type="ORF">TCAL_08261</name>
</gene>
<feature type="compositionally biased region" description="Polar residues" evidence="1">
    <location>
        <begin position="45"/>
        <end position="55"/>
    </location>
</feature>
<keyword evidence="2" id="KW-0812">Transmembrane</keyword>
<comment type="caution">
    <text evidence="4">The sequence shown here is derived from an EMBL/GenBank/DDBJ whole genome shotgun (WGS) entry which is preliminary data.</text>
</comment>
<dbReference type="AlphaFoldDB" id="A0A553NZR4"/>
<keyword evidence="2" id="KW-0472">Membrane</keyword>
<evidence type="ECO:0000313" key="4">
    <source>
        <dbReference type="EMBL" id="TRY70934.1"/>
    </source>
</evidence>
<feature type="domain" description="Fibronectin type III" evidence="3">
    <location>
        <begin position="75"/>
        <end position="117"/>
    </location>
</feature>
<dbReference type="Pfam" id="PF16066">
    <property type="entry name" value="DUF4808"/>
    <property type="match status" value="1"/>
</dbReference>